<keyword evidence="2" id="KW-1185">Reference proteome</keyword>
<organism evidence="1 2">
    <name type="scientific">Avena sativa</name>
    <name type="common">Oat</name>
    <dbReference type="NCBI Taxonomy" id="4498"/>
    <lineage>
        <taxon>Eukaryota</taxon>
        <taxon>Viridiplantae</taxon>
        <taxon>Streptophyta</taxon>
        <taxon>Embryophyta</taxon>
        <taxon>Tracheophyta</taxon>
        <taxon>Spermatophyta</taxon>
        <taxon>Magnoliopsida</taxon>
        <taxon>Liliopsida</taxon>
        <taxon>Poales</taxon>
        <taxon>Poaceae</taxon>
        <taxon>BOP clade</taxon>
        <taxon>Pooideae</taxon>
        <taxon>Poodae</taxon>
        <taxon>Poeae</taxon>
        <taxon>Poeae Chloroplast Group 1 (Aveneae type)</taxon>
        <taxon>Aveninae</taxon>
        <taxon>Avena</taxon>
    </lineage>
</organism>
<evidence type="ECO:0000313" key="1">
    <source>
        <dbReference type="EnsemblPlants" id="AVESA.00010b.r2.1DG0134000.1.CDS.1"/>
    </source>
</evidence>
<protein>
    <submittedName>
        <fullName evidence="1">Uncharacterized protein</fullName>
    </submittedName>
</protein>
<dbReference type="EnsemblPlants" id="AVESA.00010b.r2.1DG0134000.1">
    <property type="protein sequence ID" value="AVESA.00010b.r2.1DG0134000.1.CDS.1"/>
    <property type="gene ID" value="AVESA.00010b.r2.1DG0134000"/>
</dbReference>
<accession>A0ACD5TVY8</accession>
<evidence type="ECO:0000313" key="2">
    <source>
        <dbReference type="Proteomes" id="UP001732700"/>
    </source>
</evidence>
<reference evidence="1" key="1">
    <citation type="submission" date="2021-05" db="EMBL/GenBank/DDBJ databases">
        <authorList>
            <person name="Scholz U."/>
            <person name="Mascher M."/>
            <person name="Fiebig A."/>
        </authorList>
    </citation>
    <scope>NUCLEOTIDE SEQUENCE [LARGE SCALE GENOMIC DNA]</scope>
</reference>
<name>A0ACD5TVY8_AVESA</name>
<dbReference type="Proteomes" id="UP001732700">
    <property type="component" value="Chromosome 1D"/>
</dbReference>
<sequence length="157" mass="17473">MHWCTCHWHHIGHSKPQLISLKLTKLLSTPQTPSTTMGKHNILLVTIIVAICITVTPTTARDLSDKIVGGWKQIPNINAPEVQEIARWAVAEHARQANDGLQLKRVVSGMEQVVSGMNWKLRLEAVNGDGKEGMYIAEVYDQSWTHTRTLTSFGPAN</sequence>
<proteinExistence type="predicted"/>
<reference evidence="1" key="2">
    <citation type="submission" date="2025-09" db="UniProtKB">
        <authorList>
            <consortium name="EnsemblPlants"/>
        </authorList>
    </citation>
    <scope>IDENTIFICATION</scope>
</reference>